<evidence type="ECO:0000313" key="3">
    <source>
        <dbReference type="Proteomes" id="UP001055219"/>
    </source>
</evidence>
<evidence type="ECO:0000313" key="2">
    <source>
        <dbReference type="EMBL" id="KAI6784265.1"/>
    </source>
</evidence>
<dbReference type="InterPro" id="IPR048263">
    <property type="entry name" value="Arb2"/>
</dbReference>
<dbReference type="InterPro" id="IPR053858">
    <property type="entry name" value="Arb2_dom"/>
</dbReference>
<proteinExistence type="predicted"/>
<dbReference type="AlphaFoldDB" id="A0A9Q0BH12"/>
<dbReference type="GO" id="GO:0005634">
    <property type="term" value="C:nucleus"/>
    <property type="evidence" value="ECO:0007669"/>
    <property type="project" value="TreeGrafter"/>
</dbReference>
<sequence>MFRRHWSGLPKDAYFPYDLKELGYFVNEDDEVRSLANPDFYFKYFLDRNERINFRQRFCMDYALQKIVHERLEDEGLVKVPLPLGTPSTEKHIPIFAEKSLSKKSRVVIIFGECTKVLGWVAGRVITGEGGIDKGSMVRVIKAVHEQASTATDEGPPGVVLANVGECWWWPEEKRALTVTSSFNVPMPSLVHAGVKTTPDLNHVKGYTSPEDNVKSMFEDVLPHMLGENAVLDIVAVGDTCSVVEKYLDEKAAWDTWGKNISSMVLVDTLLQADQLINPDFKDFLAKRARCYQIYSDIVDLPLAPPSGNPSLFIPALGVPCYSSSEPNYAECILITALEPILDYLQRNALGPTLENDLIPVPLMPQLEGEEEIPETQELTDENWGEVAEGDKPVVEVYHAERLDRYRKQAEMWERYAETGQAIDPTLEDLARGEGA</sequence>
<accession>A0A9Q0BH12</accession>
<reference evidence="2" key="1">
    <citation type="journal article" date="2021" name="J Fungi (Basel)">
        <title>Genomic and Metabolomic Analyses of the Marine Fungus Emericellopsis cladophorae: Insights into Saltwater Adaptability Mechanisms and Its Biosynthetic Potential.</title>
        <authorList>
            <person name="Goncalves M.F.M."/>
            <person name="Hilario S."/>
            <person name="Van de Peer Y."/>
            <person name="Esteves A.C."/>
            <person name="Alves A."/>
        </authorList>
    </citation>
    <scope>NUCLEOTIDE SEQUENCE</scope>
    <source>
        <strain evidence="2">MUM 19.33</strain>
    </source>
</reference>
<keyword evidence="3" id="KW-1185">Reference proteome</keyword>
<gene>
    <name evidence="2" type="ORF">J7T54_004811</name>
</gene>
<dbReference type="Proteomes" id="UP001055219">
    <property type="component" value="Unassembled WGS sequence"/>
</dbReference>
<dbReference type="GeneID" id="75831297"/>
<dbReference type="PANTHER" id="PTHR21357:SF4">
    <property type="entry name" value="FAM172 FAMILY PROTEIN HOMOLOG CG10038"/>
    <property type="match status" value="1"/>
</dbReference>
<dbReference type="OrthoDB" id="421951at2759"/>
<feature type="domain" description="Arb2" evidence="1">
    <location>
        <begin position="15"/>
        <end position="293"/>
    </location>
</feature>
<reference evidence="2" key="2">
    <citation type="submission" date="2022-07" db="EMBL/GenBank/DDBJ databases">
        <authorList>
            <person name="Goncalves M.F.M."/>
            <person name="Hilario S."/>
            <person name="Van De Peer Y."/>
            <person name="Esteves A.C."/>
            <person name="Alves A."/>
        </authorList>
    </citation>
    <scope>NUCLEOTIDE SEQUENCE</scope>
    <source>
        <strain evidence="2">MUM 19.33</strain>
    </source>
</reference>
<dbReference type="EMBL" id="JAGIXG020000005">
    <property type="protein sequence ID" value="KAI6784265.1"/>
    <property type="molecule type" value="Genomic_DNA"/>
</dbReference>
<evidence type="ECO:0000259" key="1">
    <source>
        <dbReference type="Pfam" id="PF22749"/>
    </source>
</evidence>
<dbReference type="PANTHER" id="PTHR21357">
    <property type="entry name" value="FAM172 FAMILY PROTEIN HOMOLOG CG10038"/>
    <property type="match status" value="1"/>
</dbReference>
<comment type="caution">
    <text evidence="2">The sequence shown here is derived from an EMBL/GenBank/DDBJ whole genome shotgun (WGS) entry which is preliminary data.</text>
</comment>
<dbReference type="GO" id="GO:0035197">
    <property type="term" value="F:siRNA binding"/>
    <property type="evidence" value="ECO:0007669"/>
    <property type="project" value="TreeGrafter"/>
</dbReference>
<organism evidence="2 3">
    <name type="scientific">Emericellopsis cladophorae</name>
    <dbReference type="NCBI Taxonomy" id="2686198"/>
    <lineage>
        <taxon>Eukaryota</taxon>
        <taxon>Fungi</taxon>
        <taxon>Dikarya</taxon>
        <taxon>Ascomycota</taxon>
        <taxon>Pezizomycotina</taxon>
        <taxon>Sordariomycetes</taxon>
        <taxon>Hypocreomycetidae</taxon>
        <taxon>Hypocreales</taxon>
        <taxon>Bionectriaceae</taxon>
        <taxon>Emericellopsis</taxon>
    </lineage>
</organism>
<protein>
    <submittedName>
        <fullName evidence="2">Argonaute-binding protein-like protein</fullName>
    </submittedName>
</protein>
<dbReference type="RefSeq" id="XP_051365121.1">
    <property type="nucleotide sequence ID" value="XM_051503504.1"/>
</dbReference>
<dbReference type="GO" id="GO:0031048">
    <property type="term" value="P:regulatory ncRNA-mediated heterochromatin formation"/>
    <property type="evidence" value="ECO:0007669"/>
    <property type="project" value="TreeGrafter"/>
</dbReference>
<dbReference type="Pfam" id="PF22749">
    <property type="entry name" value="Arb2"/>
    <property type="match status" value="1"/>
</dbReference>
<name>A0A9Q0BH12_9HYPO</name>